<keyword evidence="3" id="KW-1185">Reference proteome</keyword>
<evidence type="ECO:0000313" key="3">
    <source>
        <dbReference type="Proteomes" id="UP000813068"/>
    </source>
</evidence>
<name>A0ABS6MVW7_9GAMM</name>
<keyword evidence="2" id="KW-0808">Transferase</keyword>
<feature type="domain" description="Polysaccharide pyruvyl transferase" evidence="1">
    <location>
        <begin position="13"/>
        <end position="315"/>
    </location>
</feature>
<evidence type="ECO:0000259" key="1">
    <source>
        <dbReference type="Pfam" id="PF04230"/>
    </source>
</evidence>
<accession>A0ABS6MVW7</accession>
<dbReference type="RefSeq" id="WP_217681412.1">
    <property type="nucleotide sequence ID" value="NZ_JAHRGL010000019.1"/>
</dbReference>
<organism evidence="2 3">
    <name type="scientific">Geopseudomonas aromaticivorans</name>
    <dbReference type="NCBI Taxonomy" id="2849492"/>
    <lineage>
        <taxon>Bacteria</taxon>
        <taxon>Pseudomonadati</taxon>
        <taxon>Pseudomonadota</taxon>
        <taxon>Gammaproteobacteria</taxon>
        <taxon>Pseudomonadales</taxon>
        <taxon>Pseudomonadaceae</taxon>
        <taxon>Geopseudomonas</taxon>
    </lineage>
</organism>
<comment type="caution">
    <text evidence="2">The sequence shown here is derived from an EMBL/GenBank/DDBJ whole genome shotgun (WGS) entry which is preliminary data.</text>
</comment>
<dbReference type="Pfam" id="PF04230">
    <property type="entry name" value="PS_pyruv_trans"/>
    <property type="match status" value="1"/>
</dbReference>
<gene>
    <name evidence="2" type="ORF">KRX52_09065</name>
</gene>
<dbReference type="EMBL" id="JAHRGL010000019">
    <property type="protein sequence ID" value="MBV2132950.1"/>
    <property type="molecule type" value="Genomic_DNA"/>
</dbReference>
<dbReference type="InterPro" id="IPR007345">
    <property type="entry name" value="Polysacch_pyruvyl_Trfase"/>
</dbReference>
<dbReference type="GO" id="GO:0016740">
    <property type="term" value="F:transferase activity"/>
    <property type="evidence" value="ECO:0007669"/>
    <property type="project" value="UniProtKB-KW"/>
</dbReference>
<protein>
    <submittedName>
        <fullName evidence="2">Polysaccharide pyruvyl transferase family protein</fullName>
    </submittedName>
</protein>
<dbReference type="Proteomes" id="UP000813068">
    <property type="component" value="Unassembled WGS sequence"/>
</dbReference>
<reference evidence="2 3" key="1">
    <citation type="submission" date="2021-06" db="EMBL/GenBank/DDBJ databases">
        <title>Differences between aerobic and microaerobic xylene degrading microbial communities.</title>
        <authorList>
            <person name="Banerjee S."/>
            <person name="Tancsics A."/>
        </authorList>
    </citation>
    <scope>NUCLEOTIDE SEQUENCE [LARGE SCALE GENOMIC DNA]</scope>
    <source>
        <strain evidence="2 3">MAP12</strain>
    </source>
</reference>
<sequence length="378" mass="43329">MKIAILTQPLKSNYGGIIQAFALQQALKDLGHTVTTIDRQYKAQPIIRKAINLTKYLILLLIDKKKAFIFKKSQQDQTFKNMISFVRQRIKISEPIKSTEDLQKHFSENTYDAVVVGSDQTWRPIYSPNIFNFYLDFLQDLQIKRITYATSFGVDTWEYSKTQTLKCRDLAKKFDAISVRELSAVNLCEQYLKVSAEPVLDPTLLLNADDYLDRLNINKNKKPAGGLLTYILDNNSHKRQAITTAAQILNITPFSSKTKCNPDQSGGELLNDYTFPNVEDWIESFYDADFVLTDSFHGCVFSIIFNKPFLAIGNDDRGLARFNSLLKIFNLEDRLIGLGSQINREILTPDIDWLQVNKVIKERKENSLNFLKRNLSGN</sequence>
<evidence type="ECO:0000313" key="2">
    <source>
        <dbReference type="EMBL" id="MBV2132950.1"/>
    </source>
</evidence>
<proteinExistence type="predicted"/>